<protein>
    <submittedName>
        <fullName evidence="2">Uncharacterized protein</fullName>
    </submittedName>
</protein>
<keyword evidence="1" id="KW-0819">tRNA processing</keyword>
<gene>
    <name evidence="2" type="ORF">BJBARM4_0756</name>
</gene>
<organism evidence="2 3">
    <name type="scientific">Candidatus Parvarchaeum acidiphilum ARMAN-4</name>
    <dbReference type="NCBI Taxonomy" id="662760"/>
    <lineage>
        <taxon>Archaea</taxon>
        <taxon>Candidatus Parvarchaeota</taxon>
        <taxon>Candidatus Parvarchaeum</taxon>
    </lineage>
</organism>
<dbReference type="InterPro" id="IPR038085">
    <property type="entry name" value="Rnp2-like_sf"/>
</dbReference>
<name>D2EG63_PARA4</name>
<accession>D2EG63</accession>
<dbReference type="AlphaFoldDB" id="D2EG63"/>
<reference evidence="2 3" key="1">
    <citation type="journal article" date="2010" name="Proc. Natl. Acad. Sci. U.S.A.">
        <title>Enigmatic, ultrasmall, uncultivated Archaea.</title>
        <authorList>
            <person name="Baker B.J."/>
            <person name="Comolli L.R."/>
            <person name="Dick G.J."/>
            <person name="Hauser L.J."/>
            <person name="Hyatt D."/>
            <person name="Dill B.D."/>
            <person name="Land M.L."/>
            <person name="Verberkmoes N.C."/>
            <person name="Hettich R.L."/>
            <person name="Banfield J.F."/>
        </authorList>
    </citation>
    <scope>NUCLEOTIDE SEQUENCE [LARGE SCALE GENOMIC DNA]</scope>
</reference>
<dbReference type="GO" id="GO:0008033">
    <property type="term" value="P:tRNA processing"/>
    <property type="evidence" value="ECO:0007669"/>
    <property type="project" value="UniProtKB-KW"/>
</dbReference>
<dbReference type="EMBL" id="GG730062">
    <property type="protein sequence ID" value="EEZ92658.1"/>
    <property type="molecule type" value="Genomic_DNA"/>
</dbReference>
<dbReference type="GO" id="GO:1902555">
    <property type="term" value="C:endoribonuclease complex"/>
    <property type="evidence" value="ECO:0007669"/>
    <property type="project" value="UniProtKB-ARBA"/>
</dbReference>
<sequence>MSMRYKKRYFLLRIEGVSSQEDAEKQLYSTLNKLEPFLAIRSNFRVIKGLTKFDGNNALVVIAVNNEYKYKVIFSLSLISKFYKSNLLTIMNSGNIKKIKSFKF</sequence>
<dbReference type="Proteomes" id="UP000009375">
    <property type="component" value="Unassembled WGS sequence"/>
</dbReference>
<dbReference type="GO" id="GO:1990904">
    <property type="term" value="C:ribonucleoprotein complex"/>
    <property type="evidence" value="ECO:0007669"/>
    <property type="project" value="UniProtKB-ARBA"/>
</dbReference>
<evidence type="ECO:0000313" key="2">
    <source>
        <dbReference type="EMBL" id="EEZ92658.1"/>
    </source>
</evidence>
<dbReference type="Gene3D" id="3.30.70.3250">
    <property type="entry name" value="Ribonuclease P, Pop5 subunit"/>
    <property type="match status" value="1"/>
</dbReference>
<evidence type="ECO:0000313" key="3">
    <source>
        <dbReference type="Proteomes" id="UP000009375"/>
    </source>
</evidence>
<proteinExistence type="predicted"/>
<dbReference type="SUPFAM" id="SSF160350">
    <property type="entry name" value="Rnp2-like"/>
    <property type="match status" value="1"/>
</dbReference>
<evidence type="ECO:0000256" key="1">
    <source>
        <dbReference type="ARBA" id="ARBA00022694"/>
    </source>
</evidence>